<evidence type="ECO:0000313" key="1">
    <source>
        <dbReference type="EMBL" id="KAL2545239.1"/>
    </source>
</evidence>
<sequence length="105" mass="13033">MEELLMQIRKSGRNRGENLIVWTFFFEILERFYCREILCFQMKKIAMFKDRIKRKMDATVTWAYFIDRSKMVDHFYRIEQQEEDLKKKKEVDLILVRLQRVFDAP</sequence>
<dbReference type="AlphaFoldDB" id="A0ABD1W6F8"/>
<organism evidence="1 2">
    <name type="scientific">Forsythia ovata</name>
    <dbReference type="NCBI Taxonomy" id="205694"/>
    <lineage>
        <taxon>Eukaryota</taxon>
        <taxon>Viridiplantae</taxon>
        <taxon>Streptophyta</taxon>
        <taxon>Embryophyta</taxon>
        <taxon>Tracheophyta</taxon>
        <taxon>Spermatophyta</taxon>
        <taxon>Magnoliopsida</taxon>
        <taxon>eudicotyledons</taxon>
        <taxon>Gunneridae</taxon>
        <taxon>Pentapetalae</taxon>
        <taxon>asterids</taxon>
        <taxon>lamiids</taxon>
        <taxon>Lamiales</taxon>
        <taxon>Oleaceae</taxon>
        <taxon>Forsythieae</taxon>
        <taxon>Forsythia</taxon>
    </lineage>
</organism>
<keyword evidence="2" id="KW-1185">Reference proteome</keyword>
<dbReference type="EMBL" id="JBFOLJ010000004">
    <property type="protein sequence ID" value="KAL2545239.1"/>
    <property type="molecule type" value="Genomic_DNA"/>
</dbReference>
<gene>
    <name evidence="1" type="ORF">Fot_14472</name>
</gene>
<comment type="caution">
    <text evidence="1">The sequence shown here is derived from an EMBL/GenBank/DDBJ whole genome shotgun (WGS) entry which is preliminary data.</text>
</comment>
<name>A0ABD1W6F8_9LAMI</name>
<evidence type="ECO:0000313" key="2">
    <source>
        <dbReference type="Proteomes" id="UP001604277"/>
    </source>
</evidence>
<reference evidence="2" key="1">
    <citation type="submission" date="2024-07" db="EMBL/GenBank/DDBJ databases">
        <title>Two chromosome-level genome assemblies of Korean endemic species Abeliophyllum distichum and Forsythia ovata (Oleaceae).</title>
        <authorList>
            <person name="Jang H."/>
        </authorList>
    </citation>
    <scope>NUCLEOTIDE SEQUENCE [LARGE SCALE GENOMIC DNA]</scope>
</reference>
<protein>
    <submittedName>
        <fullName evidence="1">Uncharacterized protein</fullName>
    </submittedName>
</protein>
<proteinExistence type="predicted"/>
<accession>A0ABD1W6F8</accession>
<dbReference type="Proteomes" id="UP001604277">
    <property type="component" value="Unassembled WGS sequence"/>
</dbReference>